<dbReference type="PROSITE" id="PS50089">
    <property type="entry name" value="ZF_RING_2"/>
    <property type="match status" value="1"/>
</dbReference>
<dbReference type="GO" id="GO:0008270">
    <property type="term" value="F:zinc ion binding"/>
    <property type="evidence" value="ECO:0007669"/>
    <property type="project" value="UniProtKB-KW"/>
</dbReference>
<dbReference type="Gene3D" id="3.30.40.10">
    <property type="entry name" value="Zinc/RING finger domain, C3HC4 (zinc finger)"/>
    <property type="match status" value="1"/>
</dbReference>
<keyword evidence="3" id="KW-0862">Zinc</keyword>
<dbReference type="InterPro" id="IPR013083">
    <property type="entry name" value="Znf_RING/FYVE/PHD"/>
</dbReference>
<evidence type="ECO:0000259" key="6">
    <source>
        <dbReference type="PROSITE" id="PS50089"/>
    </source>
</evidence>
<dbReference type="Pfam" id="PF00097">
    <property type="entry name" value="zf-C3HC4"/>
    <property type="match status" value="1"/>
</dbReference>
<feature type="domain" description="RING-type" evidence="6">
    <location>
        <begin position="916"/>
        <end position="955"/>
    </location>
</feature>
<dbReference type="InterPro" id="IPR001841">
    <property type="entry name" value="Znf_RING"/>
</dbReference>
<protein>
    <recommendedName>
        <fullName evidence="6">RING-type domain-containing protein</fullName>
    </recommendedName>
</protein>
<reference evidence="7" key="1">
    <citation type="submission" date="2021-07" db="EMBL/GenBank/DDBJ databases">
        <authorList>
            <person name="Branca A.L. A."/>
        </authorList>
    </citation>
    <scope>NUCLEOTIDE SEQUENCE</scope>
</reference>
<accession>A0A9W4P6D1</accession>
<dbReference type="OrthoDB" id="428577at2759"/>
<dbReference type="EMBL" id="CAJVRC010000872">
    <property type="protein sequence ID" value="CAG8902140.1"/>
    <property type="molecule type" value="Genomic_DNA"/>
</dbReference>
<dbReference type="PROSITE" id="PS00518">
    <property type="entry name" value="ZF_RING_1"/>
    <property type="match status" value="1"/>
</dbReference>
<organism evidence="7 8">
    <name type="scientific">Penicillium egyptiacum</name>
    <dbReference type="NCBI Taxonomy" id="1303716"/>
    <lineage>
        <taxon>Eukaryota</taxon>
        <taxon>Fungi</taxon>
        <taxon>Dikarya</taxon>
        <taxon>Ascomycota</taxon>
        <taxon>Pezizomycotina</taxon>
        <taxon>Eurotiomycetes</taxon>
        <taxon>Eurotiomycetidae</taxon>
        <taxon>Eurotiales</taxon>
        <taxon>Aspergillaceae</taxon>
        <taxon>Penicillium</taxon>
    </lineage>
</organism>
<evidence type="ECO:0000313" key="7">
    <source>
        <dbReference type="EMBL" id="CAG8902140.1"/>
    </source>
</evidence>
<evidence type="ECO:0000256" key="5">
    <source>
        <dbReference type="SAM" id="MobiDB-lite"/>
    </source>
</evidence>
<keyword evidence="8" id="KW-1185">Reference proteome</keyword>
<dbReference type="InterPro" id="IPR031348">
    <property type="entry name" value="PigL_N"/>
</dbReference>
<dbReference type="InterPro" id="IPR018957">
    <property type="entry name" value="Znf_C3HC4_RING-type"/>
</dbReference>
<dbReference type="Pfam" id="PF17111">
    <property type="entry name" value="PigL_N"/>
    <property type="match status" value="1"/>
</dbReference>
<evidence type="ECO:0000256" key="2">
    <source>
        <dbReference type="ARBA" id="ARBA00022771"/>
    </source>
</evidence>
<feature type="region of interest" description="Disordered" evidence="5">
    <location>
        <begin position="191"/>
        <end position="216"/>
    </location>
</feature>
<evidence type="ECO:0000256" key="3">
    <source>
        <dbReference type="ARBA" id="ARBA00022833"/>
    </source>
</evidence>
<evidence type="ECO:0000256" key="4">
    <source>
        <dbReference type="PROSITE-ProRule" id="PRU00175"/>
    </source>
</evidence>
<feature type="region of interest" description="Disordered" evidence="5">
    <location>
        <begin position="990"/>
        <end position="1020"/>
    </location>
</feature>
<comment type="caution">
    <text evidence="7">The sequence shown here is derived from an EMBL/GenBank/DDBJ whole genome shotgun (WGS) entry which is preliminary data.</text>
</comment>
<evidence type="ECO:0000256" key="1">
    <source>
        <dbReference type="ARBA" id="ARBA00022723"/>
    </source>
</evidence>
<feature type="compositionally biased region" description="Polar residues" evidence="5">
    <location>
        <begin position="198"/>
        <end position="213"/>
    </location>
</feature>
<dbReference type="Proteomes" id="UP001154252">
    <property type="component" value="Unassembled WGS sequence"/>
</dbReference>
<proteinExistence type="predicted"/>
<feature type="compositionally biased region" description="Polar residues" evidence="5">
    <location>
        <begin position="990"/>
        <end position="999"/>
    </location>
</feature>
<gene>
    <name evidence="7" type="ORF">PEGY_LOCUS6734</name>
</gene>
<dbReference type="SUPFAM" id="SSF57850">
    <property type="entry name" value="RING/U-box"/>
    <property type="match status" value="1"/>
</dbReference>
<dbReference type="InterPro" id="IPR017907">
    <property type="entry name" value="Znf_RING_CS"/>
</dbReference>
<evidence type="ECO:0000313" key="8">
    <source>
        <dbReference type="Proteomes" id="UP001154252"/>
    </source>
</evidence>
<keyword evidence="1" id="KW-0479">Metal-binding</keyword>
<keyword evidence="2 4" id="KW-0863">Zinc-finger</keyword>
<name>A0A9W4P6D1_9EURO</name>
<sequence>MDPVSLTATVAGLILFVKDVKQLSEKIYSTVKSKPHLVRKIADDLAALEIVLERLGQHSNDDGKDGEQEALSKIISACQKAVSEIFTELSVLHDGFSKGVLRRVFSYSKFKAQMETLSELRTELAAFKLTLGLALQVRTMDRIPESATVILEEIRLQLKKARPVSLWTHPIQQYVEASSSFITPQTQDNANFDDLDSDASSTEGSCGMNNSEQGSEDYDMANVTSFESFDSWLASFGVPANTLSPYLPSTDQVNKDGWTRPASSLLDTFILSTVELNVQNLQGSDPSNGCALPSEQKISLAPLDPLWKAVQEIQDRGYSDVCGFRFRDHLLAPIAPLNAAVPLYVSDGPSIYTVKQGLRINQNQPLEQFYETLARSGKPKRRPRITACNGRIRVEDEEMSQPMEVSLNRTLRVPEDGTTYNLPMWVGEFPIVETSALRDKLPSTMAERGGLVVPMYQREALSIGFHGSHNASHAVKILSGGANAISGSQEGKGTVSSIQDYTVAPAQHRIDGFFPQAGISIVGQFVSMPLGGGYSVEEQLTGKANIGGIQMIVAPRFTQRGIFQEGSGRRNIPAAEQSKSPFELGLSNSSCLLISGDKITEHHRQSKHEQNILCVDESFGLRFVVQSYPPRQEIVRRHPDTERAVLLHETMAPFLTELKHLESVPLEPILKYTITITTVHTSVFRPAQGYQDIGTHPTSFGFRPDSRHDATPKALTWRVSPFMSNVHLFRLVAQELKYLEIALFYNNEQLQGLGKGRDVPHAYLYNFLHDGASVACQGYEYIPGHSAVPLSASSRTRAESKGWELGLATGGTIFQDIYVDEHPEAWNWTAASFFNIQILNSVAWKAVTGQQTPGVPPTFKDYLNARIPFYHLYHVVENQRGVSNRVLPNVRSVSEIDREITIGPQQNLSGGSPVICIFCEKNLADTIMRPCNHIFCKPCIDEHMTTRATSFCSACLRPVQRLISFSASMEAPFNASDATEPDTYLHTNMKQPETQSNRSSDNDSEYFTAEDSSEEDSDPLSEHTIRLKSYWSKYSLNLPRCYDRIQQWWQGSFVPCNLEPKVLQNISALVFLTLSHLTKSGGVKLSDGRFSVCCWTDWLSYRIEMMEILLPELDFDNVTDDHLGDFLRCSPGVDREANEEGPGWSWNHEETRYQLAQDGDEGGGHGVKGNSYDSIHRRLGILLLRAATELNSRGQSSPEPRDWVHRMTNIYNDVIRLAKGPLAPYAVKLILQFAIEHEKFFILDMVIQSYETPSLLTAIISGAIGDNGRKSHLRAYLVRRYRFQLPELNPQKGKPVPWAVTRQLYESLDVQYMPVDMTTNVAWDESQCPMLEEKQRQWQKLSKQWEATFPGHASRQHLVQFM</sequence>